<keyword evidence="1" id="KW-0121">Carboxypeptidase</keyword>
<proteinExistence type="predicted"/>
<dbReference type="Proteomes" id="UP001251870">
    <property type="component" value="Unassembled WGS sequence"/>
</dbReference>
<feature type="compositionally biased region" description="Polar residues" evidence="9">
    <location>
        <begin position="693"/>
        <end position="702"/>
    </location>
</feature>
<evidence type="ECO:0000259" key="11">
    <source>
        <dbReference type="Pfam" id="PF00912"/>
    </source>
</evidence>
<dbReference type="Pfam" id="PF00912">
    <property type="entry name" value="Transgly"/>
    <property type="match status" value="1"/>
</dbReference>
<gene>
    <name evidence="12" type="ORF">RIL96_06720</name>
</gene>
<dbReference type="InterPro" id="IPR050396">
    <property type="entry name" value="Glycosyltr_51/Transpeptidase"/>
</dbReference>
<dbReference type="SUPFAM" id="SSF53955">
    <property type="entry name" value="Lysozyme-like"/>
    <property type="match status" value="1"/>
</dbReference>
<evidence type="ECO:0000256" key="1">
    <source>
        <dbReference type="ARBA" id="ARBA00022645"/>
    </source>
</evidence>
<evidence type="ECO:0000256" key="6">
    <source>
        <dbReference type="ARBA" id="ARBA00023268"/>
    </source>
</evidence>
<feature type="compositionally biased region" description="Gly residues" evidence="9">
    <location>
        <begin position="735"/>
        <end position="746"/>
    </location>
</feature>
<evidence type="ECO:0000256" key="8">
    <source>
        <dbReference type="ARBA" id="ARBA00049902"/>
    </source>
</evidence>
<name>A0ABU2DSA5_9MICC</name>
<dbReference type="Pfam" id="PF00905">
    <property type="entry name" value="Transpeptidase"/>
    <property type="match status" value="1"/>
</dbReference>
<evidence type="ECO:0000313" key="12">
    <source>
        <dbReference type="EMBL" id="MDR8019256.1"/>
    </source>
</evidence>
<keyword evidence="6" id="KW-0511">Multifunctional enzyme</keyword>
<dbReference type="InterPro" id="IPR012338">
    <property type="entry name" value="Beta-lactam/transpept-like"/>
</dbReference>
<feature type="region of interest" description="Disordered" evidence="9">
    <location>
        <begin position="686"/>
        <end position="746"/>
    </location>
</feature>
<keyword evidence="2" id="KW-0645">Protease</keyword>
<feature type="domain" description="Penicillin-binding protein transpeptidase" evidence="10">
    <location>
        <begin position="365"/>
        <end position="641"/>
    </location>
</feature>
<dbReference type="EMBL" id="JAVKGR010000006">
    <property type="protein sequence ID" value="MDR8019256.1"/>
    <property type="molecule type" value="Genomic_DNA"/>
</dbReference>
<comment type="catalytic activity">
    <reaction evidence="8">
        <text>[GlcNAc-(1-&gt;4)-Mur2Ac(oyl-L-Ala-gamma-D-Glu-L-Lys-D-Ala-D-Ala)](n)-di-trans,octa-cis-undecaprenyl diphosphate + beta-D-GlcNAc-(1-&gt;4)-Mur2Ac(oyl-L-Ala-gamma-D-Glu-L-Lys-D-Ala-D-Ala)-di-trans,octa-cis-undecaprenyl diphosphate = [GlcNAc-(1-&gt;4)-Mur2Ac(oyl-L-Ala-gamma-D-Glu-L-Lys-D-Ala-D-Ala)](n+1)-di-trans,octa-cis-undecaprenyl diphosphate + di-trans,octa-cis-undecaprenyl diphosphate + H(+)</text>
        <dbReference type="Rhea" id="RHEA:23708"/>
        <dbReference type="Rhea" id="RHEA-COMP:9602"/>
        <dbReference type="Rhea" id="RHEA-COMP:9603"/>
        <dbReference type="ChEBI" id="CHEBI:15378"/>
        <dbReference type="ChEBI" id="CHEBI:58405"/>
        <dbReference type="ChEBI" id="CHEBI:60033"/>
        <dbReference type="ChEBI" id="CHEBI:78435"/>
        <dbReference type="EC" id="2.4.99.28"/>
    </reaction>
</comment>
<keyword evidence="13" id="KW-1185">Reference proteome</keyword>
<keyword evidence="5" id="KW-0378">Hydrolase</keyword>
<comment type="caution">
    <text evidence="12">The sequence shown here is derived from an EMBL/GenBank/DDBJ whole genome shotgun (WGS) entry which is preliminary data.</text>
</comment>
<evidence type="ECO:0000256" key="2">
    <source>
        <dbReference type="ARBA" id="ARBA00022670"/>
    </source>
</evidence>
<feature type="domain" description="Glycosyl transferase family 51" evidence="11">
    <location>
        <begin position="77"/>
        <end position="263"/>
    </location>
</feature>
<evidence type="ECO:0000256" key="7">
    <source>
        <dbReference type="ARBA" id="ARBA00034000"/>
    </source>
</evidence>
<reference evidence="12 13" key="1">
    <citation type="submission" date="2023-09" db="EMBL/GenBank/DDBJ databases">
        <title>Description of three actinobacteria isolated from air of manufacturing shop in a pharmaceutical factory.</title>
        <authorList>
            <person name="Zhang D.-F."/>
        </authorList>
    </citation>
    <scope>NUCLEOTIDE SEQUENCE [LARGE SCALE GENOMIC DNA]</scope>
    <source>
        <strain evidence="12 13">LY-0111</strain>
    </source>
</reference>
<dbReference type="PANTHER" id="PTHR32282">
    <property type="entry name" value="BINDING PROTEIN TRANSPEPTIDASE, PUTATIVE-RELATED"/>
    <property type="match status" value="1"/>
</dbReference>
<dbReference type="SUPFAM" id="SSF56601">
    <property type="entry name" value="beta-lactamase/transpeptidase-like"/>
    <property type="match status" value="1"/>
</dbReference>
<keyword evidence="4 12" id="KW-0808">Transferase</keyword>
<organism evidence="12 13">
    <name type="scientific">Nesterenkonia aerolata</name>
    <dbReference type="NCBI Taxonomy" id="3074079"/>
    <lineage>
        <taxon>Bacteria</taxon>
        <taxon>Bacillati</taxon>
        <taxon>Actinomycetota</taxon>
        <taxon>Actinomycetes</taxon>
        <taxon>Micrococcales</taxon>
        <taxon>Micrococcaceae</taxon>
        <taxon>Nesterenkonia</taxon>
    </lineage>
</organism>
<keyword evidence="3 12" id="KW-0328">Glycosyltransferase</keyword>
<dbReference type="PANTHER" id="PTHR32282:SF33">
    <property type="entry name" value="PEPTIDOGLYCAN GLYCOSYLTRANSFERASE"/>
    <property type="match status" value="1"/>
</dbReference>
<dbReference type="Gene3D" id="3.40.710.10">
    <property type="entry name" value="DD-peptidase/beta-lactamase superfamily"/>
    <property type="match status" value="1"/>
</dbReference>
<accession>A0ABU2DSA5</accession>
<feature type="compositionally biased region" description="Acidic residues" evidence="9">
    <location>
        <begin position="722"/>
        <end position="734"/>
    </location>
</feature>
<dbReference type="GO" id="GO:0016757">
    <property type="term" value="F:glycosyltransferase activity"/>
    <property type="evidence" value="ECO:0007669"/>
    <property type="project" value="UniProtKB-KW"/>
</dbReference>
<comment type="catalytic activity">
    <reaction evidence="7">
        <text>Preferential cleavage: (Ac)2-L-Lys-D-Ala-|-D-Ala. Also transpeptidation of peptidyl-alanyl moieties that are N-acyl substituents of D-alanine.</text>
        <dbReference type="EC" id="3.4.16.4"/>
    </reaction>
</comment>
<dbReference type="InterPro" id="IPR036950">
    <property type="entry name" value="PBP_transglycosylase"/>
</dbReference>
<evidence type="ECO:0000256" key="5">
    <source>
        <dbReference type="ARBA" id="ARBA00022801"/>
    </source>
</evidence>
<dbReference type="InterPro" id="IPR001264">
    <property type="entry name" value="Glyco_trans_51"/>
</dbReference>
<evidence type="ECO:0000256" key="4">
    <source>
        <dbReference type="ARBA" id="ARBA00022679"/>
    </source>
</evidence>
<dbReference type="InterPro" id="IPR001460">
    <property type="entry name" value="PCN-bd_Tpept"/>
</dbReference>
<sequence length="746" mass="79506">MASSKSPLFDTATTVGKIMSFLGVSALCGVLAAGLIFPLAATGGATAAAGTEILEELPSELREEPLSVPSHVYDADGNELATFYAENRVPVDIEDISENMTDAIVAIEDERFYEHGGVDARGLGRAIVHNVTSDSEQGASTITQQYVNNVLINADFLRGEDRLTISGSKTYADKLREMKLAVAAEEDMTKEEILEGYLNIVLLGGRNYGVEAAAQYYWGVSAADLNIPQAATLAGMVQNPNGYNPENNPETAESRRNVVLGAMLRNEYITQEEHDEAVEAPLDLDLHPEYAGCVEADSAPYFCDYVRRVILADDTFGPDQESRDQLLNRGGLEITTTLDPELQSAAQQEVEDTMTPGSVSGAAATLVTVEPGTGDIKAMAQNTEYSPEEGEGSTELNFNVDAAFGGGNGFQGGSTLKPYVAAAWLEAGHSMYEIVDAGRDQFAQGSQFRASCLPNGAATVLDDGGWSINNVMDNSKRPMTADFGLFWSVNTATVNMAYELDLCDIADLTTRLGVTQAGDGAELNPQNPSFVLGSENLSPMTQASAYAAFAADGEYCRPRAISEVTDANGNEYDVAGPQCEQAMEADSVAQLNETMTNIADYNAQDSGSSFDFPVGGKTGTNNEQSSTWFIGYSKGLSTASWVGSYADMTSLNNRNINGQVHDEVYGSTIAMPMWVDYMNQIADDYSTDDFRSPDNSPFQNPDSTDRYMGGNGREGGNTPDNDQADDGSGEDDGEGTPGGDADGGTP</sequence>
<dbReference type="Gene3D" id="1.10.3810.10">
    <property type="entry name" value="Biosynthetic peptidoglycan transglycosylase-like"/>
    <property type="match status" value="1"/>
</dbReference>
<evidence type="ECO:0000256" key="9">
    <source>
        <dbReference type="SAM" id="MobiDB-lite"/>
    </source>
</evidence>
<protein>
    <submittedName>
        <fullName evidence="12">Transglycosylase domain-containing protein</fullName>
        <ecNumber evidence="12">2.4.-.-</ecNumber>
    </submittedName>
</protein>
<evidence type="ECO:0000256" key="3">
    <source>
        <dbReference type="ARBA" id="ARBA00022676"/>
    </source>
</evidence>
<evidence type="ECO:0000259" key="10">
    <source>
        <dbReference type="Pfam" id="PF00905"/>
    </source>
</evidence>
<dbReference type="RefSeq" id="WP_310548245.1">
    <property type="nucleotide sequence ID" value="NZ_JAVKGR010000006.1"/>
</dbReference>
<dbReference type="InterPro" id="IPR023346">
    <property type="entry name" value="Lysozyme-like_dom_sf"/>
</dbReference>
<evidence type="ECO:0000313" key="13">
    <source>
        <dbReference type="Proteomes" id="UP001251870"/>
    </source>
</evidence>
<dbReference type="EC" id="2.4.-.-" evidence="12"/>